<organism evidence="2 3">
    <name type="scientific">Spirodela intermedia</name>
    <name type="common">Intermediate duckweed</name>
    <dbReference type="NCBI Taxonomy" id="51605"/>
    <lineage>
        <taxon>Eukaryota</taxon>
        <taxon>Viridiplantae</taxon>
        <taxon>Streptophyta</taxon>
        <taxon>Embryophyta</taxon>
        <taxon>Tracheophyta</taxon>
        <taxon>Spermatophyta</taxon>
        <taxon>Magnoliopsida</taxon>
        <taxon>Liliopsida</taxon>
        <taxon>Araceae</taxon>
        <taxon>Lemnoideae</taxon>
        <taxon>Spirodela</taxon>
    </lineage>
</organism>
<evidence type="ECO:0000313" key="3">
    <source>
        <dbReference type="Proteomes" id="UP000663760"/>
    </source>
</evidence>
<dbReference type="Proteomes" id="UP000663760">
    <property type="component" value="Chromosome 16"/>
</dbReference>
<proteinExistence type="predicted"/>
<evidence type="ECO:0000256" key="1">
    <source>
        <dbReference type="SAM" id="MobiDB-lite"/>
    </source>
</evidence>
<evidence type="ECO:0000313" key="2">
    <source>
        <dbReference type="EMBL" id="CAA7409536.1"/>
    </source>
</evidence>
<name>A0A7I8LIN1_SPIIN</name>
<sequence>MAPVARFSGRLRGSSLFDPFALDMWSPFEGSPRSGGGGGAGTTFSAGPGPDGNGTGSPTADTETVRGSSGGRRQAPERASSAGEGSSSR</sequence>
<feature type="region of interest" description="Disordered" evidence="1">
    <location>
        <begin position="22"/>
        <end position="89"/>
    </location>
</feature>
<dbReference type="EMBL" id="LR746279">
    <property type="protein sequence ID" value="CAA7409536.1"/>
    <property type="molecule type" value="Genomic_DNA"/>
</dbReference>
<reference evidence="2" key="1">
    <citation type="submission" date="2020-02" db="EMBL/GenBank/DDBJ databases">
        <authorList>
            <person name="Scholz U."/>
            <person name="Mascher M."/>
            <person name="Fiebig A."/>
        </authorList>
    </citation>
    <scope>NUCLEOTIDE SEQUENCE</scope>
</reference>
<keyword evidence="3" id="KW-1185">Reference proteome</keyword>
<gene>
    <name evidence="2" type="ORF">SI8410_16020214</name>
</gene>
<feature type="compositionally biased region" description="Low complexity" evidence="1">
    <location>
        <begin position="77"/>
        <end position="89"/>
    </location>
</feature>
<feature type="compositionally biased region" description="Polar residues" evidence="1">
    <location>
        <begin position="56"/>
        <end position="67"/>
    </location>
</feature>
<protein>
    <submittedName>
        <fullName evidence="2">Uncharacterized protein</fullName>
    </submittedName>
</protein>
<dbReference type="AlphaFoldDB" id="A0A7I8LIN1"/>
<accession>A0A7I8LIN1</accession>